<protein>
    <submittedName>
        <fullName evidence="1">Uncharacterized protein</fullName>
    </submittedName>
</protein>
<dbReference type="Proteomes" id="UP000014803">
    <property type="component" value="Chromosome"/>
</dbReference>
<dbReference type="KEGG" id="scu:SCE1572_48005"/>
<proteinExistence type="predicted"/>
<dbReference type="EMBL" id="CP003969">
    <property type="protein sequence ID" value="AGP41567.1"/>
    <property type="molecule type" value="Genomic_DNA"/>
</dbReference>
<name>S4Y7Y7_SORCE</name>
<evidence type="ECO:0000313" key="1">
    <source>
        <dbReference type="EMBL" id="AGP41567.1"/>
    </source>
</evidence>
<accession>S4Y7Y7</accession>
<gene>
    <name evidence="1" type="ORF">SCE1572_48005</name>
</gene>
<sequence length="40" mass="4201">MVPFVTAASKNWAEGTPVTVTDATLPMALEAMSVTTFVSQ</sequence>
<evidence type="ECO:0000313" key="2">
    <source>
        <dbReference type="Proteomes" id="UP000014803"/>
    </source>
</evidence>
<dbReference type="Gene3D" id="2.60.40.1180">
    <property type="entry name" value="Golgi alpha-mannosidase II"/>
    <property type="match status" value="1"/>
</dbReference>
<dbReference type="STRING" id="1254432.SCE1572_48005"/>
<organism evidence="1 2">
    <name type="scientific">Sorangium cellulosum So0157-2</name>
    <dbReference type="NCBI Taxonomy" id="1254432"/>
    <lineage>
        <taxon>Bacteria</taxon>
        <taxon>Pseudomonadati</taxon>
        <taxon>Myxococcota</taxon>
        <taxon>Polyangia</taxon>
        <taxon>Polyangiales</taxon>
        <taxon>Polyangiaceae</taxon>
        <taxon>Sorangium</taxon>
    </lineage>
</organism>
<dbReference type="HOGENOM" id="CLU_3296656_0_0_7"/>
<dbReference type="AlphaFoldDB" id="S4Y7Y7"/>
<dbReference type="PATRIC" id="fig|1254432.3.peg.10836"/>
<reference evidence="1 2" key="1">
    <citation type="journal article" date="2013" name="Sci. Rep.">
        <title>Extraordinary expansion of a Sorangium cellulosum genome from an alkaline milieu.</title>
        <authorList>
            <person name="Han K."/>
            <person name="Li Z.F."/>
            <person name="Peng R."/>
            <person name="Zhu L.P."/>
            <person name="Zhou T."/>
            <person name="Wang L.G."/>
            <person name="Li S.G."/>
            <person name="Zhang X.B."/>
            <person name="Hu W."/>
            <person name="Wu Z.H."/>
            <person name="Qin N."/>
            <person name="Li Y.Z."/>
        </authorList>
    </citation>
    <scope>NUCLEOTIDE SEQUENCE [LARGE SCALE GENOMIC DNA]</scope>
    <source>
        <strain evidence="1 2">So0157-2</strain>
    </source>
</reference>
<dbReference type="InterPro" id="IPR013780">
    <property type="entry name" value="Glyco_hydro_b"/>
</dbReference>